<name>A0A1Y1VJ05_9FUNG</name>
<feature type="coiled-coil region" evidence="1">
    <location>
        <begin position="2949"/>
        <end position="2983"/>
    </location>
</feature>
<feature type="coiled-coil region" evidence="1">
    <location>
        <begin position="1792"/>
        <end position="1819"/>
    </location>
</feature>
<organism evidence="2 3">
    <name type="scientific">Piromyces finnis</name>
    <dbReference type="NCBI Taxonomy" id="1754191"/>
    <lineage>
        <taxon>Eukaryota</taxon>
        <taxon>Fungi</taxon>
        <taxon>Fungi incertae sedis</taxon>
        <taxon>Chytridiomycota</taxon>
        <taxon>Chytridiomycota incertae sedis</taxon>
        <taxon>Neocallimastigomycetes</taxon>
        <taxon>Neocallimastigales</taxon>
        <taxon>Neocallimastigaceae</taxon>
        <taxon>Piromyces</taxon>
    </lineage>
</organism>
<proteinExistence type="predicted"/>
<feature type="coiled-coil region" evidence="1">
    <location>
        <begin position="3867"/>
        <end position="3901"/>
    </location>
</feature>
<protein>
    <recommendedName>
        <fullName evidence="4">GAR domain-containing protein</fullName>
    </recommendedName>
</protein>
<comment type="caution">
    <text evidence="2">The sequence shown here is derived from an EMBL/GenBank/DDBJ whole genome shotgun (WGS) entry which is preliminary data.</text>
</comment>
<feature type="coiled-coil region" evidence="1">
    <location>
        <begin position="2799"/>
        <end position="2850"/>
    </location>
</feature>
<feature type="coiled-coil region" evidence="1">
    <location>
        <begin position="2052"/>
        <end position="2108"/>
    </location>
</feature>
<dbReference type="EMBL" id="MCFH01000005">
    <property type="protein sequence ID" value="ORX57701.1"/>
    <property type="molecule type" value="Genomic_DNA"/>
</dbReference>
<evidence type="ECO:0000256" key="1">
    <source>
        <dbReference type="SAM" id="Coils"/>
    </source>
</evidence>
<evidence type="ECO:0000313" key="3">
    <source>
        <dbReference type="Proteomes" id="UP000193719"/>
    </source>
</evidence>
<accession>A0A1Y1VJ05</accession>
<reference evidence="2 3" key="2">
    <citation type="submission" date="2016-08" db="EMBL/GenBank/DDBJ databases">
        <title>Pervasive Adenine N6-methylation of Active Genes in Fungi.</title>
        <authorList>
            <consortium name="DOE Joint Genome Institute"/>
            <person name="Mondo S.J."/>
            <person name="Dannebaum R.O."/>
            <person name="Kuo R.C."/>
            <person name="Labutti K."/>
            <person name="Haridas S."/>
            <person name="Kuo A."/>
            <person name="Salamov A."/>
            <person name="Ahrendt S.R."/>
            <person name="Lipzen A."/>
            <person name="Sullivan W."/>
            <person name="Andreopoulos W.B."/>
            <person name="Clum A."/>
            <person name="Lindquist E."/>
            <person name="Daum C."/>
            <person name="Ramamoorthy G.K."/>
            <person name="Gryganskyi A."/>
            <person name="Culley D."/>
            <person name="Magnuson J.K."/>
            <person name="James T.Y."/>
            <person name="O'Malley M.A."/>
            <person name="Stajich J.E."/>
            <person name="Spatafora J.W."/>
            <person name="Visel A."/>
            <person name="Grigoriev I.V."/>
        </authorList>
    </citation>
    <scope>NUCLEOTIDE SEQUENCE [LARGE SCALE GENOMIC DNA]</scope>
    <source>
        <strain evidence="3">finn</strain>
    </source>
</reference>
<dbReference type="Proteomes" id="UP000193719">
    <property type="component" value="Unassembled WGS sequence"/>
</dbReference>
<dbReference type="OrthoDB" id="10525406at2759"/>
<keyword evidence="3" id="KW-1185">Reference proteome</keyword>
<reference evidence="2 3" key="1">
    <citation type="submission" date="2016-08" db="EMBL/GenBank/DDBJ databases">
        <title>Genomes of anaerobic fungi encode conserved fungal cellulosomes for biomass hydrolysis.</title>
        <authorList>
            <consortium name="DOE Joint Genome Institute"/>
            <person name="Haitjema C.H."/>
            <person name="Gilmore S.P."/>
            <person name="Henske J.K."/>
            <person name="Solomon K.V."/>
            <person name="De Groot R."/>
            <person name="Kuo A."/>
            <person name="Mondo S.J."/>
            <person name="Salamov A.A."/>
            <person name="Labutti K."/>
            <person name="Zhao Z."/>
            <person name="Chiniquy J."/>
            <person name="Barry K."/>
            <person name="Brewer H.M."/>
            <person name="Purvine S.O."/>
            <person name="Wright A.T."/>
            <person name="Boxma B."/>
            <person name="Van Alen T."/>
            <person name="Hackstein J.H."/>
            <person name="Baker S.E."/>
            <person name="Grigoriev I.V."/>
            <person name="O'Malley M.A."/>
        </authorList>
    </citation>
    <scope>NUCLEOTIDE SEQUENCE [LARGE SCALE GENOMIC DNA]</scope>
    <source>
        <strain evidence="3">finn</strain>
    </source>
</reference>
<dbReference type="STRING" id="1754191.A0A1Y1VJ05"/>
<feature type="coiled-coil region" evidence="1">
    <location>
        <begin position="4221"/>
        <end position="4288"/>
    </location>
</feature>
<feature type="coiled-coil region" evidence="1">
    <location>
        <begin position="4023"/>
        <end position="4065"/>
    </location>
</feature>
<evidence type="ECO:0000313" key="2">
    <source>
        <dbReference type="EMBL" id="ORX57701.1"/>
    </source>
</evidence>
<feature type="coiled-coil region" evidence="1">
    <location>
        <begin position="2484"/>
        <end position="2531"/>
    </location>
</feature>
<feature type="coiled-coil region" evidence="1">
    <location>
        <begin position="3321"/>
        <end position="3375"/>
    </location>
</feature>
<sequence length="5368" mass="645414">MTEEVKINNSKNINKDVQKKSEIIDKKLNNLIEFYYNKVKENIYYENQGFDSGNINSMEECIKEFYNSFIDEKYKKDENTLSFINLKNNEYHSDIIFLKEIIDGWKFMSRKIYDINEKIQDLKKKCNENIGFNSYEEFKIFIIKVIETILFSNDELEDIKKQLIFEDNGNKSLKYFTNKFSNNKKLKELKYLLESKYLRLNENLINEIYIIEKDIPDRINLFRKHLKENEWNNDLKESFRYTIQNEEKLQKQLNFEVKLDNLQEIEKDYKLIANKCKYIDILIKADNEGIYKKRFSTDIDLMNTILNNIKEKINNLKDISNEFKLYKESYMEHIDLIKSKNNKLKDLFKYSLNYIEDTIGSTEHLKNVNKNINNFQKEMYLKYNLYYQEYQQDVVLLNQWCEYYRDINQNFDKENLKLEYNNIIEWKNVIENYKKEYENNIKKLEYINTYLLKISNLIKQKIKNNDYISIYITQLKCCEEFIKILNSDGITSTFILTNIVKCDKKIDKLFSTIERKYNDIKNEASNMYEQFIQFSNNENIKFLEFSSENYKIKVKKIFLNEEINTLKKLLTVRKLQFESIFEKLKFYNTQVDKKSNDIKNKFNYMFTNENKVFIKTIDESMKIDKEKEEYQIYHQEINEKYNELKKNLDEINKKVKSELDEKWKNCCTDNCMLISELKTIPKEIKHWCYLNIPTSKDLEEMELCMKIENEFNNFINIFIEKWNILVEYKEKVDNYKNNNKWEKLNENEINELKDNCLKITNTEIKFKRLSEILTASYACISDKNTSAIIDVQDTMIEKFETFKKNILIINNKCIKVSSANIKNETTENFLKNNQDWCYKKLNEINDYKYSIRAIDLNPIYEMYNCNFENNFSKCEDYEVSLSCLVKYFMRNDNLILKNQNISFNENYEIISEKKLEFEKFFSTLLINDFCIEKRQTIIEKYNKLKEDLQEWKIIISDFEMACDCKEYMLNILFFINLTDKKLDMLHDLLENSFNNYASFHSAELKIINIKNKISQFNFEIKRNTIEHSKLINFKNKEYIYRDLNLLYKNISEKYNNLKMYLNKIEGNYKKASYYYEGGKRIINILKGVKERRKLILNDESLLCFNDSMSKDNQIQCKNDIDECLLIYNEMINNESEKSFLNNHGISKYMKIVKKEINDIDIYIKNSITKENALRLIYECNLISDYIEKNIQKLDKEYEQGYIFEIYTDEIEDIYSNICKITDDNYDNIEKYSKNKYRIKDILSKNNNLLKCSNVEKAFEEISKKDISYKDYKDNYNEKILKLKDHINELRNGKEKLVRINKKINEIYNILSRIEEDPKCAIEQHNGKLYLIKSIDENCQILKKIFQSEIYKKYENSMYFHHYPTDLLEKFSKIKKLIIYSQMNNKDEDNKCNNINNLSMNMEKHKEEIDIIIETTVEEYKEILERYNASESIYEKFSEVNDIFKNVIKQLQLEWIDLKDDYIDYISKENIKETKNNIDNNYLSNTSHCEYLCIKIEKSYQEIGSIFNFINNYKEILNEIISLKKTKENLIEEFRTCIPIYNSLENLIGNNECTYSDIKECSKNNFKIWRENIQCYKKKSTKLIKTLQCNIEEQTKFDEFIDTIREKIQIDIIINNYDKRLNQISELFDNINKYYDKYQICINSLIYILEHHISKENIINLKLFTINDRINYDVLQGIIDDHSLYESQYNKICNNHERKNNKYLKKIISSIMNKKEILDCDDQMNEIPLYIKEKLLDYFNLNNNIWSLKYLNNLWEIENDIYNVILNYKQLFKNLENVKENIFSNSLSFSQFEKNYNEKLSQYQINIAKIKEKYEGIKDTPSKEILRLIEVLDEKSQDMIHESELKIKKIIEDTNLINASMYKLSDDINDWCNKAKENLNSITNNFFLHIIKIPINELATIKYSKNNNDYNIVKDFINICEEDIVKYSIKEIKSKKYEVDEIDFILNHKKMLINNKINKYNGNIEFQKSINQLNDNLNDIENIETQVLSFNNRYFFTLKMLKTYRVAINLLFSIQYSEHILKFCYNTIYNDVESIDNNKLKEKMNLIRNGIFNDEFNNKMDELKNIINELNETQEEQDNLPNCDFYNQIKNLKNIQKELNNNVKSIQRGLSYNGESNENKQLYLLKFRDINLFLNNYYNEVKNKLEETEIIVNKCVNGYADYNNNVKELIKNFDQMLIDIQNEELEYNVNIEEINYIKKIKNKVENIKKFYNSEYITNIFINLKSYKHICKNYKSVDNLIQNISRKLVEYYEFINLSENFIKYFINNSFISKNLRDIQKNNINNKNQIEYLKNYLNINIFKNPKKEKEEEIKENIINKIENTFTINDTLLETSEHNIKNLIQSQNKFIKNYQKIINENFKNISIEIEKDKNAWKRINRELKIISLINIEGINKIQNNLTKIDNNVTSGINDILYNIQVIVDKINDKHVLNDLLSCYEQCYKELNCINEEMEKCSSEIDEHINFLNDIQSESDLIQSISNVLFNKLNNYKEILKDLYNKKNNLKEYVDIVFNSTEWINNFNTLEERKENLNNDIIHCSNLINNISGEDNNNSFSELYINKIINYINDSLNNWLDEIQNIERLCTCKTKFPLYKIKKISIKSSDELDKLFIEKIFVDSLKTKYEKRKHQYNNLKKILLSISLKSNNDISNEINILEKRLNKESYESWLFYYNEYLRNIKSNEEYSINLINEHNKSKEIHDYVTEYKTFLENLKKLKYENIKENDKLEKIPDEIYSIINKNLENEVYVNLIENYEKKWNIENDYINLIKYNEISYEKLYKLYNEINNCILKYNKENSIKMSMIDHCNSKLETFENDRIKLEQEIIFRHNQYNKVNKLESENNQSVNELNKYILENNQKYLSEIDNLLKIFNQTIEDITKRYEERCKDIVNEFISIQTWIQSLQNNIKQYASNLPPKPLFNILGNIISIENNDNLENFNNDINKILNSTIEESNAIIEENINHYNEINELLNEKLANYNDIFVEYSNEEKISSMKTTVNKSFDVLKEFLNNFNDYCIASRKLVDVEKKTISLYGKFTYVLYSIKTINNKLKKSEISNNTISDYKIKIKEIEKKYLDKVLKSDFNDCENIINIYNENYYDKSNKKEFVKLLVSKISKSLKDIQIDTYGKYNKLLEKIKYCSTFLSEYYTNYDIIININESVSKLNEFSCDNNISTLEIEDYKKVFNEILNNIEIEKINKCELYIQSLDLNQNQNIYGVKCLIDKFKKEIQFIKNNLSNSNIEHNLINEIYKNNKELKEIRNIILLIQEKFREFKNINDNNTKIEMKVIFEKDIKKLEKSFDKVNRIFDIKERYQETLKNIQKYMKLFENIKIKEDDVHNEIKKLRNQWKEILNYINKLEEEEKLKKILEELHKNTKEDEKKYIKELGYLNEVSPDKISTIELNNEIQKLNKIFDWIESKLFDENFKDYKWEGDPDSLKKLVQNILDKLNSVSSINKSISNTQYIKEECSKKLENFKFNIDNNKKKIATIINNIIQNGLLQQHNLEKLRLNIHNHSQDLRKINKEIQISDRKVKNVISKNNELADKYKEKYSSFINTLSIDSLSLKEINDKYEELIINNNKFIEKINEGLNWYRTLIKININYNTLKEKLISCIEIEDILNKYESSNKFKIDLNVLFSSINYKINSWKKDKLEIENLYEENMTIPFNYVNEFLEINNGLIDIKIFKMNESFSKLNEYITKRDIQFNDINKKLREIIDNNNEDIKNLLNEFKNILNKENILKYSQSISNFNENSINLENNYKVYEVKYIEVNKNINCLMEITSLASETFTLNENNDNINNLPINIYQLLMSLFNNPKKIWDYKELDQYNSIIKKSIEIVSIYKSKYNDINNIINSVNLINTKKDESNVPLKSIELKLYKAQIQEYENSYNKELEKYNNINNKYKNENDEHIQYLISCIKKEFLYFIGKSNDLLKNINNTFENEFKNIESIKRDETEIDEIKKWIIDKTQSIKDMEDNLPPSESLISLDSIMNFDFNGDFLEYNNFLKEKIDLIILKGKEKLEISNNNCNIINDEIKEKKEYINKLNKLQFNKINEVIEDLNNLNQNKEDLKILCNFTKLFIDFQEIVYLLYGKLIFINGQLNSLHIKYKEADNSNVNNPMNTIEELNKKFKEIEEIIKNIQNDGIYKNYEINQKILYKNVLLKINRKEMILQHIIKETKIINELQRKININYEKINERNILFKEIIIKIDSCEDSYKNIVDLFKEFNAYNLYDNNYQNINILYKELKENFDNINKLIEDETKNMNIIDSLIINNKIKYLNNKVDDLKINLNKSKEDLNCHMLLIKQIDLILNLENLFIKIKTNFDINEEKISSIKNQNYYQERKTYQDSMDKSVQTLIQSYEEVNEKFDISSIKELNIKNYIKNYYQNLNNNINKFLENFKNFYSNNNKEDEEAKIYENNNITEAKQFFQELLKNNYLLINDRDNILIKCESLYKSFSKDLNDIEVYIKELKNLYQKHSNMYESLSKNEKYNICNDINLCNSINNIKNEWFSNIEYIKQIYNDLEKRNDIINSKIQYLELKDILLKKLLTSEDLLKKLNPLENQNFKDEIENLLKLVSEEINQWDINTQLLNDANNIFQKIENYYEMNIQFINNENFENFIICNDTNEYNEINNYICINTSKLNNLKDILYNITNLQIKYETLNNDLNESMNIENFEFLQKSLNSTNSFNELRIINNQYNQDFENIKKDSNDIIDSLNKYKYYLSEYNIDSNDIDFNKPTLQYIDDAKRKIDEIIKAIEIFIDIKKINIDLNDVNNLFKLIKKYREKNIKINYLLTESKIINLELKGEYINIDEIKERIDNLNSVLNITKHNITDDNINNNNFGIYNKLFNSINMKYNEDLTELKVIINKNIKKYDTYNKGNDTLNIYDGKSIQNLKNNIHSIMNIYNKLINEILIIDYINVLRDKCDNLDNDIIDIDFFTLNNEILSKNEQIYLDHIENIKKEVKYISNYINSCENLLNNKTKNQKIEDLKYYNEICEILFFIDNSKIKIDEFKDIFNDTLSIYKYHKETLNVHLMENYFLNKLIYAKSNEKCDITSNLFDETKNLIKDIENKHEIIKNILNKSLNWESELYNSIFIINNNVILKIWNDIENNIDIIRNEETNINYISNQANYIINNLENIKNDLNIIFPESLTFLINYSINNNNDDLLNNFNSKYVFCKQQCIKNFDNLINYYFNQNFKVGYLNETINDIHNILLQVNNKFYNQHLIFKYIANKKDYLEKQFYIYSLLEKIDKLIESNSNKDYEVEFNIYQIKKYENEIQQFLAKNINNFSWFIEIKEIDLKNEDEKKERNHCIQYIKSFNEKIYKRNLIINSKINYYMEKNDLTKFKYSVSRNSSIQNIYENIDLKKENVPEN</sequence>
<feature type="coiled-coil region" evidence="1">
    <location>
        <begin position="1268"/>
        <end position="1302"/>
    </location>
</feature>
<feature type="coiled-coil region" evidence="1">
    <location>
        <begin position="4513"/>
        <end position="4579"/>
    </location>
</feature>
<feature type="coiled-coil region" evidence="1">
    <location>
        <begin position="623"/>
        <end position="661"/>
    </location>
</feature>
<feature type="coiled-coil region" evidence="1">
    <location>
        <begin position="3702"/>
        <end position="3729"/>
    </location>
</feature>
<evidence type="ECO:0008006" key="4">
    <source>
        <dbReference type="Google" id="ProtNLM"/>
    </source>
</evidence>
<feature type="coiled-coil region" evidence="1">
    <location>
        <begin position="1387"/>
        <end position="1414"/>
    </location>
</feature>
<keyword evidence="1" id="KW-0175">Coiled coil</keyword>
<gene>
    <name evidence="2" type="ORF">BCR36DRAFT_409175</name>
</gene>